<sequence length="144" mass="16681">MDTSTDFRIFVVDDDEFCLNLYRQHLTKQGYKDIKTFQNGAECLIELTDNPDVIFLDHGMHDLSGIEVLKKIKRFNPDIYVVFISGQEDIETAVSALKFGAFDYIVKGDLQLEGMTKVLLKIAEIKELLKKNNPNFFRKFFSFI</sequence>
<dbReference type="GO" id="GO:0000976">
    <property type="term" value="F:transcription cis-regulatory region binding"/>
    <property type="evidence" value="ECO:0007669"/>
    <property type="project" value="TreeGrafter"/>
</dbReference>
<evidence type="ECO:0000256" key="2">
    <source>
        <dbReference type="PROSITE-ProRule" id="PRU00169"/>
    </source>
</evidence>
<keyword evidence="1" id="KW-0238">DNA-binding</keyword>
<evidence type="ECO:0000313" key="4">
    <source>
        <dbReference type="EMBL" id="SFW75771.1"/>
    </source>
</evidence>
<dbReference type="Gene3D" id="3.40.50.2300">
    <property type="match status" value="1"/>
</dbReference>
<reference evidence="4 6" key="1">
    <citation type="submission" date="2016-11" db="EMBL/GenBank/DDBJ databases">
        <authorList>
            <person name="Jaros S."/>
            <person name="Januszkiewicz K."/>
            <person name="Wedrychowicz H."/>
        </authorList>
    </citation>
    <scope>NUCLEOTIDE SEQUENCE [LARGE SCALE GENOMIC DNA]</scope>
    <source>
        <strain evidence="4 6">DSM 784</strain>
    </source>
</reference>
<feature type="modified residue" description="4-aspartylphosphate" evidence="2">
    <location>
        <position position="57"/>
    </location>
</feature>
<dbReference type="SMART" id="SM00448">
    <property type="entry name" value="REC"/>
    <property type="match status" value="1"/>
</dbReference>
<dbReference type="PANTHER" id="PTHR48111">
    <property type="entry name" value="REGULATOR OF RPOS"/>
    <property type="match status" value="1"/>
</dbReference>
<evidence type="ECO:0000313" key="7">
    <source>
        <dbReference type="Proteomes" id="UP001326715"/>
    </source>
</evidence>
<dbReference type="STRING" id="1004.SAMN05661012_04287"/>
<dbReference type="CDD" id="cd00156">
    <property type="entry name" value="REC"/>
    <property type="match status" value="1"/>
</dbReference>
<proteinExistence type="predicted"/>
<dbReference type="AlphaFoldDB" id="A0A1K1RU53"/>
<keyword evidence="7" id="KW-1185">Reference proteome</keyword>
<dbReference type="SUPFAM" id="SSF52172">
    <property type="entry name" value="CheY-like"/>
    <property type="match status" value="1"/>
</dbReference>
<dbReference type="OrthoDB" id="1118837at2"/>
<dbReference type="EMBL" id="CP140154">
    <property type="protein sequence ID" value="WQG92079.1"/>
    <property type="molecule type" value="Genomic_DNA"/>
</dbReference>
<dbReference type="EMBL" id="FPIZ01000014">
    <property type="protein sequence ID" value="SFW75771.1"/>
    <property type="molecule type" value="Genomic_DNA"/>
</dbReference>
<dbReference type="Proteomes" id="UP001326715">
    <property type="component" value="Chromosome"/>
</dbReference>
<dbReference type="GO" id="GO:0032993">
    <property type="term" value="C:protein-DNA complex"/>
    <property type="evidence" value="ECO:0007669"/>
    <property type="project" value="TreeGrafter"/>
</dbReference>
<gene>
    <name evidence="4" type="ORF">SAMN05661012_04287</name>
    <name evidence="5" type="ORF">SR876_11235</name>
</gene>
<reference evidence="5 7" key="2">
    <citation type="submission" date="2023-11" db="EMBL/GenBank/DDBJ databases">
        <title>MicrobeMod: A computational toolkit for identifying prokaryotic methylation and restriction-modification with nanopore sequencing.</title>
        <authorList>
            <person name="Crits-Christoph A."/>
            <person name="Kang S.C."/>
            <person name="Lee H."/>
            <person name="Ostrov N."/>
        </authorList>
    </citation>
    <scope>NUCLEOTIDE SEQUENCE [LARGE SCALE GENOMIC DNA]</scope>
    <source>
        <strain evidence="5 7">ATCC 23090</strain>
    </source>
</reference>
<dbReference type="GO" id="GO:0005829">
    <property type="term" value="C:cytosol"/>
    <property type="evidence" value="ECO:0007669"/>
    <property type="project" value="TreeGrafter"/>
</dbReference>
<dbReference type="InterPro" id="IPR039420">
    <property type="entry name" value="WalR-like"/>
</dbReference>
<accession>A0A1K1RU53</accession>
<evidence type="ECO:0000259" key="3">
    <source>
        <dbReference type="PROSITE" id="PS50110"/>
    </source>
</evidence>
<feature type="domain" description="Response regulatory" evidence="3">
    <location>
        <begin position="8"/>
        <end position="122"/>
    </location>
</feature>
<dbReference type="GO" id="GO:0006355">
    <property type="term" value="P:regulation of DNA-templated transcription"/>
    <property type="evidence" value="ECO:0007669"/>
    <property type="project" value="TreeGrafter"/>
</dbReference>
<dbReference type="PROSITE" id="PS50110">
    <property type="entry name" value="RESPONSE_REGULATORY"/>
    <property type="match status" value="1"/>
</dbReference>
<dbReference type="GO" id="GO:0000156">
    <property type="term" value="F:phosphorelay response regulator activity"/>
    <property type="evidence" value="ECO:0007669"/>
    <property type="project" value="TreeGrafter"/>
</dbReference>
<protein>
    <submittedName>
        <fullName evidence="4 5">Response regulator</fullName>
    </submittedName>
</protein>
<evidence type="ECO:0000313" key="5">
    <source>
        <dbReference type="EMBL" id="WQG92079.1"/>
    </source>
</evidence>
<dbReference type="InterPro" id="IPR001789">
    <property type="entry name" value="Sig_transdc_resp-reg_receiver"/>
</dbReference>
<name>A0A1K1RU53_9BACT</name>
<evidence type="ECO:0000256" key="1">
    <source>
        <dbReference type="ARBA" id="ARBA00023125"/>
    </source>
</evidence>
<dbReference type="Proteomes" id="UP000183788">
    <property type="component" value="Unassembled WGS sequence"/>
</dbReference>
<dbReference type="RefSeq" id="WP_072363280.1">
    <property type="nucleotide sequence ID" value="NZ_CP139972.1"/>
</dbReference>
<dbReference type="InterPro" id="IPR011006">
    <property type="entry name" value="CheY-like_superfamily"/>
</dbReference>
<dbReference type="Pfam" id="PF00072">
    <property type="entry name" value="Response_reg"/>
    <property type="match status" value="1"/>
</dbReference>
<dbReference type="PANTHER" id="PTHR48111:SF17">
    <property type="entry name" value="TRANSCRIPTIONAL REGULATORY PROTEIN YPDB"/>
    <property type="match status" value="1"/>
</dbReference>
<organism evidence="4 6">
    <name type="scientific">Chitinophaga sancti</name>
    <dbReference type="NCBI Taxonomy" id="1004"/>
    <lineage>
        <taxon>Bacteria</taxon>
        <taxon>Pseudomonadati</taxon>
        <taxon>Bacteroidota</taxon>
        <taxon>Chitinophagia</taxon>
        <taxon>Chitinophagales</taxon>
        <taxon>Chitinophagaceae</taxon>
        <taxon>Chitinophaga</taxon>
    </lineage>
</organism>
<keyword evidence="2" id="KW-0597">Phosphoprotein</keyword>
<evidence type="ECO:0000313" key="6">
    <source>
        <dbReference type="Proteomes" id="UP000183788"/>
    </source>
</evidence>